<gene>
    <name evidence="2" type="ORF">DU500_07150</name>
</gene>
<keyword evidence="1" id="KW-0472">Membrane</keyword>
<dbReference type="AlphaFoldDB" id="A0A345E215"/>
<accession>A0A345E215</accession>
<keyword evidence="3" id="KW-1185">Reference proteome</keyword>
<keyword evidence="1" id="KW-1133">Transmembrane helix</keyword>
<feature type="transmembrane region" description="Helical" evidence="1">
    <location>
        <begin position="15"/>
        <end position="33"/>
    </location>
</feature>
<protein>
    <submittedName>
        <fullName evidence="2">Signal peptidase I</fullName>
    </submittedName>
</protein>
<evidence type="ECO:0000313" key="3">
    <source>
        <dbReference type="Proteomes" id="UP000253273"/>
    </source>
</evidence>
<evidence type="ECO:0000256" key="1">
    <source>
        <dbReference type="SAM" id="Phobius"/>
    </source>
</evidence>
<dbReference type="EMBL" id="CP031150">
    <property type="protein sequence ID" value="AXG06237.1"/>
    <property type="molecule type" value="Genomic_DNA"/>
</dbReference>
<dbReference type="KEGG" id="haj:DU500_07150"/>
<reference evidence="2 3" key="1">
    <citation type="submission" date="2018-07" db="EMBL/GenBank/DDBJ databases">
        <title>Genome sequences of Haloplanus sp. CBA1113.</title>
        <authorList>
            <person name="Kim Y.B."/>
            <person name="Roh S.W."/>
        </authorList>
    </citation>
    <scope>NUCLEOTIDE SEQUENCE [LARGE SCALE GENOMIC DNA]</scope>
    <source>
        <strain evidence="2 3">CBA1113</strain>
    </source>
</reference>
<dbReference type="GeneID" id="37283149"/>
<proteinExistence type="predicted"/>
<dbReference type="InterPro" id="IPR043739">
    <property type="entry name" value="DUF5684"/>
</dbReference>
<feature type="transmembrane region" description="Helical" evidence="1">
    <location>
        <begin position="98"/>
        <end position="120"/>
    </location>
</feature>
<organism evidence="2 3">
    <name type="scientific">Haloplanus rubicundus</name>
    <dbReference type="NCBI Taxonomy" id="1547898"/>
    <lineage>
        <taxon>Archaea</taxon>
        <taxon>Methanobacteriati</taxon>
        <taxon>Methanobacteriota</taxon>
        <taxon>Stenosarchaea group</taxon>
        <taxon>Halobacteria</taxon>
        <taxon>Halobacteriales</taxon>
        <taxon>Haloferacaceae</taxon>
        <taxon>Haloplanus</taxon>
    </lineage>
</organism>
<feature type="transmembrane region" description="Helical" evidence="1">
    <location>
        <begin position="66"/>
        <end position="86"/>
    </location>
</feature>
<dbReference type="OrthoDB" id="319799at2157"/>
<dbReference type="Pfam" id="PF18936">
    <property type="entry name" value="DUF5684"/>
    <property type="match status" value="1"/>
</dbReference>
<dbReference type="Proteomes" id="UP000253273">
    <property type="component" value="Chromosome"/>
</dbReference>
<name>A0A345E215_9EURY</name>
<dbReference type="RefSeq" id="WP_114585378.1">
    <property type="nucleotide sequence ID" value="NZ_CP031150.1"/>
</dbReference>
<evidence type="ECO:0000313" key="2">
    <source>
        <dbReference type="EMBL" id="AXG06237.1"/>
    </source>
</evidence>
<sequence>MVPSVMSIPLQGSDAAGSLVLVIQVLFVLIQLAGMWQVFEKANHAGWKAIVPIYNLYVMLKIGENAWWWLLVLIVPIVNFYALYRIHAGVARAFGKGIGFGLGLAFLGVVFFPLVGFGNYRYVGPT</sequence>
<keyword evidence="1" id="KW-0812">Transmembrane</keyword>